<comment type="caution">
    <text evidence="6">The sequence shown here is derived from an EMBL/GenBank/DDBJ whole genome shotgun (WGS) entry which is preliminary data.</text>
</comment>
<dbReference type="STRING" id="1518501.CQ10_24770"/>
<keyword evidence="3" id="KW-0804">Transcription</keyword>
<keyword evidence="1" id="KW-0805">Transcription regulation</keyword>
<dbReference type="PROSITE" id="PS50005">
    <property type="entry name" value="TPR"/>
    <property type="match status" value="1"/>
</dbReference>
<protein>
    <recommendedName>
        <fullName evidence="5">HTH araC/xylS-type domain-containing protein</fullName>
    </recommendedName>
</protein>
<keyword evidence="7" id="KW-1185">Reference proteome</keyword>
<organism evidence="6 7">
    <name type="scientific">Bradyrhizobium valentinum</name>
    <dbReference type="NCBI Taxonomy" id="1518501"/>
    <lineage>
        <taxon>Bacteria</taxon>
        <taxon>Pseudomonadati</taxon>
        <taxon>Pseudomonadota</taxon>
        <taxon>Alphaproteobacteria</taxon>
        <taxon>Hyphomicrobiales</taxon>
        <taxon>Nitrobacteraceae</taxon>
        <taxon>Bradyrhizobium</taxon>
    </lineage>
</organism>
<accession>A0A0R3LPR5</accession>
<evidence type="ECO:0000259" key="5">
    <source>
        <dbReference type="PROSITE" id="PS01124"/>
    </source>
</evidence>
<dbReference type="Gene3D" id="3.40.50.10070">
    <property type="entry name" value="TolB, N-terminal domain"/>
    <property type="match status" value="1"/>
</dbReference>
<evidence type="ECO:0000256" key="4">
    <source>
        <dbReference type="PROSITE-ProRule" id="PRU00339"/>
    </source>
</evidence>
<dbReference type="SUPFAM" id="SSF48452">
    <property type="entry name" value="TPR-like"/>
    <property type="match status" value="1"/>
</dbReference>
<dbReference type="GO" id="GO:0003700">
    <property type="term" value="F:DNA-binding transcription factor activity"/>
    <property type="evidence" value="ECO:0007669"/>
    <property type="project" value="InterPro"/>
</dbReference>
<dbReference type="Pfam" id="PF12833">
    <property type="entry name" value="HTH_18"/>
    <property type="match status" value="1"/>
</dbReference>
<evidence type="ECO:0000256" key="1">
    <source>
        <dbReference type="ARBA" id="ARBA00023015"/>
    </source>
</evidence>
<reference evidence="6 7" key="1">
    <citation type="submission" date="2014-03" db="EMBL/GenBank/DDBJ databases">
        <title>Bradyrhizobium valentinum sp. nov., isolated from effective nodules of Lupinus mariae-josephae, a lupine endemic of basic-lime soils in Eastern Spain.</title>
        <authorList>
            <person name="Duran D."/>
            <person name="Rey L."/>
            <person name="Navarro A."/>
            <person name="Busquets A."/>
            <person name="Imperial J."/>
            <person name="Ruiz-Argueso T."/>
        </authorList>
    </citation>
    <scope>NUCLEOTIDE SEQUENCE [LARGE SCALE GENOMIC DNA]</scope>
    <source>
        <strain evidence="6 7">LmjM3</strain>
    </source>
</reference>
<dbReference type="InterPro" id="IPR019734">
    <property type="entry name" value="TPR_rpt"/>
</dbReference>
<dbReference type="Proteomes" id="UP000051913">
    <property type="component" value="Unassembled WGS sequence"/>
</dbReference>
<dbReference type="InterPro" id="IPR018062">
    <property type="entry name" value="HTH_AraC-typ_CS"/>
</dbReference>
<dbReference type="PANTHER" id="PTHR46796">
    <property type="entry name" value="HTH-TYPE TRANSCRIPTIONAL ACTIVATOR RHAS-RELATED"/>
    <property type="match status" value="1"/>
</dbReference>
<evidence type="ECO:0000256" key="2">
    <source>
        <dbReference type="ARBA" id="ARBA00023125"/>
    </source>
</evidence>
<dbReference type="InterPro" id="IPR011990">
    <property type="entry name" value="TPR-like_helical_dom_sf"/>
</dbReference>
<dbReference type="InterPro" id="IPR009057">
    <property type="entry name" value="Homeodomain-like_sf"/>
</dbReference>
<proteinExistence type="predicted"/>
<evidence type="ECO:0000256" key="3">
    <source>
        <dbReference type="ARBA" id="ARBA00023163"/>
    </source>
</evidence>
<dbReference type="SUPFAM" id="SSF46689">
    <property type="entry name" value="Homeodomain-like"/>
    <property type="match status" value="2"/>
</dbReference>
<dbReference type="Gene3D" id="1.25.40.10">
    <property type="entry name" value="Tetratricopeptide repeat domain"/>
    <property type="match status" value="1"/>
</dbReference>
<feature type="repeat" description="TPR" evidence="4">
    <location>
        <begin position="403"/>
        <end position="436"/>
    </location>
</feature>
<keyword evidence="4" id="KW-0802">TPR repeat</keyword>
<dbReference type="OrthoDB" id="9793400at2"/>
<dbReference type="RefSeq" id="WP_057901972.1">
    <property type="nucleotide sequence ID" value="NZ_LLXX01000060.1"/>
</dbReference>
<name>A0A0R3LPR5_9BRAD</name>
<feature type="domain" description="HTH araC/xylS-type" evidence="5">
    <location>
        <begin position="23"/>
        <end position="123"/>
    </location>
</feature>
<dbReference type="PANTHER" id="PTHR46796:SF12">
    <property type="entry name" value="HTH-TYPE DNA-BINDING TRANSCRIPTIONAL ACTIVATOR EUTR"/>
    <property type="match status" value="1"/>
</dbReference>
<keyword evidence="2" id="KW-0238">DNA-binding</keyword>
<dbReference type="Gene3D" id="1.10.10.60">
    <property type="entry name" value="Homeodomain-like"/>
    <property type="match status" value="1"/>
</dbReference>
<evidence type="ECO:0000313" key="6">
    <source>
        <dbReference type="EMBL" id="KRR09778.1"/>
    </source>
</evidence>
<dbReference type="EMBL" id="LLXX01000060">
    <property type="protein sequence ID" value="KRR09778.1"/>
    <property type="molecule type" value="Genomic_DNA"/>
</dbReference>
<dbReference type="PROSITE" id="PS01124">
    <property type="entry name" value="HTH_ARAC_FAMILY_2"/>
    <property type="match status" value="1"/>
</dbReference>
<dbReference type="SMART" id="SM00342">
    <property type="entry name" value="HTH_ARAC"/>
    <property type="match status" value="1"/>
</dbReference>
<sequence length="537" mass="59225">MVLATQFDRTALARSSPASRDVRKAIGYLRARMSRKITMAEVATASGVAARTLRKHFREFVGLSPLDYLRRLRLAAVRDELIEGAEGVSITEIATRYGFSHFGRFSLQYRRCFGETPSGTLRRSRAAAPDKLPSAIRCARGIGRAHEKPSVAVLPLQACTTELNLCDFVEGAPEGIGAALCRIGSISVIEPTRSRTSGFDRRPDRELGARYLLTGRITQASQRIRVIMRLIDNVTRQNLWGDSYDGEPADLFGLQDRITDGVMRGILPSIRRAEIDRAQRKRPEELDAYGLTMRAFPLALAANPDGARRALELLNRAMEIDPDYALAAALAAWCHGQLVMHNGTQRPADERARALLLAERAGILDSDDPLVLTARCAVHTMARQLDIADALLARVLARDPTSAWVWERSGWLKTFAGEPETAIQHFRRAISLDPSGASTANRFVGIGSAHFHAGRYDQGALWMRQALLEQPATVWVNRTLAVSYSRLGQRVAALDSLDAFRRYCPDVTIGEVVASIPFTNDFLDRIAEGLSDLGLPP</sequence>
<dbReference type="AlphaFoldDB" id="A0A0R3LPR5"/>
<evidence type="ECO:0000313" key="7">
    <source>
        <dbReference type="Proteomes" id="UP000051913"/>
    </source>
</evidence>
<gene>
    <name evidence="6" type="ORF">CP49_23085</name>
</gene>
<dbReference type="InterPro" id="IPR018060">
    <property type="entry name" value="HTH_AraC"/>
</dbReference>
<dbReference type="InterPro" id="IPR050204">
    <property type="entry name" value="AraC_XylS_family_regulators"/>
</dbReference>
<dbReference type="GO" id="GO:0043565">
    <property type="term" value="F:sequence-specific DNA binding"/>
    <property type="evidence" value="ECO:0007669"/>
    <property type="project" value="InterPro"/>
</dbReference>
<dbReference type="PROSITE" id="PS00041">
    <property type="entry name" value="HTH_ARAC_FAMILY_1"/>
    <property type="match status" value="1"/>
</dbReference>